<dbReference type="InterPro" id="IPR038078">
    <property type="entry name" value="PhoU-like_sf"/>
</dbReference>
<dbReference type="RefSeq" id="WP_091771856.1">
    <property type="nucleotide sequence ID" value="NZ_FNHG01000026.1"/>
</dbReference>
<dbReference type="GO" id="GO:0045936">
    <property type="term" value="P:negative regulation of phosphate metabolic process"/>
    <property type="evidence" value="ECO:0007669"/>
    <property type="project" value="InterPro"/>
</dbReference>
<dbReference type="SUPFAM" id="SSF109755">
    <property type="entry name" value="PhoU-like"/>
    <property type="match status" value="1"/>
</dbReference>
<dbReference type="PIRSF" id="PIRSF003107">
    <property type="entry name" value="PhoU"/>
    <property type="match status" value="1"/>
</dbReference>
<evidence type="ECO:0000256" key="6">
    <source>
        <dbReference type="ARBA" id="ARBA00022592"/>
    </source>
</evidence>
<evidence type="ECO:0000256" key="5">
    <source>
        <dbReference type="ARBA" id="ARBA00022490"/>
    </source>
</evidence>
<feature type="domain" description="PhoU" evidence="9">
    <location>
        <begin position="24"/>
        <end position="110"/>
    </location>
</feature>
<evidence type="ECO:0000256" key="1">
    <source>
        <dbReference type="ARBA" id="ARBA00004496"/>
    </source>
</evidence>
<comment type="function">
    <text evidence="7 8">Plays a role in the regulation of phosphate uptake.</text>
</comment>
<comment type="subunit">
    <text evidence="3 8">Homodimer.</text>
</comment>
<dbReference type="GO" id="GO:0005737">
    <property type="term" value="C:cytoplasm"/>
    <property type="evidence" value="ECO:0007669"/>
    <property type="project" value="UniProtKB-SubCell"/>
</dbReference>
<dbReference type="GO" id="GO:0006817">
    <property type="term" value="P:phosphate ion transport"/>
    <property type="evidence" value="ECO:0007669"/>
    <property type="project" value="UniProtKB-KW"/>
</dbReference>
<evidence type="ECO:0000256" key="8">
    <source>
        <dbReference type="PIRNR" id="PIRNR003107"/>
    </source>
</evidence>
<keyword evidence="6 8" id="KW-0592">Phosphate transport</keyword>
<evidence type="ECO:0000313" key="10">
    <source>
        <dbReference type="EMBL" id="SDM85669.1"/>
    </source>
</evidence>
<evidence type="ECO:0000256" key="7">
    <source>
        <dbReference type="ARBA" id="ARBA00056181"/>
    </source>
</evidence>
<dbReference type="EMBL" id="FNHG01000026">
    <property type="protein sequence ID" value="SDM85669.1"/>
    <property type="molecule type" value="Genomic_DNA"/>
</dbReference>
<dbReference type="Gene3D" id="1.20.58.220">
    <property type="entry name" value="Phosphate transport system protein phou homolog 2, domain 2"/>
    <property type="match status" value="1"/>
</dbReference>
<evidence type="ECO:0000259" key="9">
    <source>
        <dbReference type="Pfam" id="PF01895"/>
    </source>
</evidence>
<keyword evidence="5 8" id="KW-0963">Cytoplasm</keyword>
<dbReference type="FunFam" id="1.20.58.220:FF:000004">
    <property type="entry name" value="Phosphate-specific transport system accessory protein PhoU"/>
    <property type="match status" value="1"/>
</dbReference>
<evidence type="ECO:0000256" key="3">
    <source>
        <dbReference type="ARBA" id="ARBA00011738"/>
    </source>
</evidence>
<gene>
    <name evidence="10" type="ORF">SAMN04488568_1268</name>
</gene>
<evidence type="ECO:0000313" key="11">
    <source>
        <dbReference type="Proteomes" id="UP000199759"/>
    </source>
</evidence>
<proteinExistence type="inferred from homology"/>
<dbReference type="STRING" id="144026.SAMN04488568_1268"/>
<evidence type="ECO:0000256" key="4">
    <source>
        <dbReference type="ARBA" id="ARBA00022448"/>
    </source>
</evidence>
<dbReference type="Proteomes" id="UP000199759">
    <property type="component" value="Unassembled WGS sequence"/>
</dbReference>
<sequence>MALSKHAHIVTAYGEELDKLADELARMGGLVEMQLVAAVDAVVRRDASVVPDVRKREAQVNAMQVDIERRVIRLFALRQPLATDLRMTISALRIASDLERVGDLAKNIAYRSKDLNTFAPLAVLDRVERLGEIVAKQLHEVLDALSSFDVEPAIRVWRNDDEVDEHYNSLIREMLLSMADNPALVGPGAHILFVAKNLERVGDHATNVAEAIHYMVTAEALDPSDQPPR</sequence>
<dbReference type="InterPro" id="IPR028366">
    <property type="entry name" value="PhoU"/>
</dbReference>
<dbReference type="AlphaFoldDB" id="A0A1G9WMI3"/>
<feature type="domain" description="PhoU" evidence="9">
    <location>
        <begin position="127"/>
        <end position="212"/>
    </location>
</feature>
<accession>A0A1G9WMI3</accession>
<keyword evidence="4 8" id="KW-0813">Transport</keyword>
<dbReference type="Pfam" id="PF01895">
    <property type="entry name" value="PhoU"/>
    <property type="match status" value="2"/>
</dbReference>
<evidence type="ECO:0000256" key="2">
    <source>
        <dbReference type="ARBA" id="ARBA00008107"/>
    </source>
</evidence>
<comment type="subcellular location">
    <subcellularLocation>
        <location evidence="1 8">Cytoplasm</location>
    </subcellularLocation>
</comment>
<protein>
    <recommendedName>
        <fullName evidence="8">Phosphate-specific transport system accessory protein PhoU</fullName>
    </recommendedName>
</protein>
<dbReference type="OrthoDB" id="9814256at2"/>
<dbReference type="PANTHER" id="PTHR42930">
    <property type="entry name" value="PHOSPHATE-SPECIFIC TRANSPORT SYSTEM ACCESSORY PROTEIN PHOU"/>
    <property type="match status" value="1"/>
</dbReference>
<dbReference type="PANTHER" id="PTHR42930:SF3">
    <property type="entry name" value="PHOSPHATE-SPECIFIC TRANSPORT SYSTEM ACCESSORY PROTEIN PHOU"/>
    <property type="match status" value="1"/>
</dbReference>
<name>A0A1G9WMI3_9PROT</name>
<dbReference type="GO" id="GO:0030643">
    <property type="term" value="P:intracellular phosphate ion homeostasis"/>
    <property type="evidence" value="ECO:0007669"/>
    <property type="project" value="InterPro"/>
</dbReference>
<reference evidence="10 11" key="1">
    <citation type="submission" date="2016-10" db="EMBL/GenBank/DDBJ databases">
        <authorList>
            <person name="de Groot N.N."/>
        </authorList>
    </citation>
    <scope>NUCLEOTIDE SEQUENCE [LARGE SCALE GENOMIC DNA]</scope>
    <source>
        <strain evidence="10 11">DSM 16077</strain>
    </source>
</reference>
<dbReference type="InterPro" id="IPR026022">
    <property type="entry name" value="PhoU_dom"/>
</dbReference>
<dbReference type="NCBIfam" id="TIGR02135">
    <property type="entry name" value="phoU_full"/>
    <property type="match status" value="1"/>
</dbReference>
<comment type="similarity">
    <text evidence="2 8">Belongs to the PhoU family.</text>
</comment>
<organism evidence="10 11">
    <name type="scientific">Maricaulis salignorans</name>
    <dbReference type="NCBI Taxonomy" id="144026"/>
    <lineage>
        <taxon>Bacteria</taxon>
        <taxon>Pseudomonadati</taxon>
        <taxon>Pseudomonadota</taxon>
        <taxon>Alphaproteobacteria</taxon>
        <taxon>Maricaulales</taxon>
        <taxon>Maricaulaceae</taxon>
        <taxon>Maricaulis</taxon>
    </lineage>
</organism>
<keyword evidence="11" id="KW-1185">Reference proteome</keyword>